<evidence type="ECO:0000256" key="1">
    <source>
        <dbReference type="SAM" id="Coils"/>
    </source>
</evidence>
<organism evidence="2 3">
    <name type="scientific">Rotaria magnacalcarata</name>
    <dbReference type="NCBI Taxonomy" id="392030"/>
    <lineage>
        <taxon>Eukaryota</taxon>
        <taxon>Metazoa</taxon>
        <taxon>Spiralia</taxon>
        <taxon>Gnathifera</taxon>
        <taxon>Rotifera</taxon>
        <taxon>Eurotatoria</taxon>
        <taxon>Bdelloidea</taxon>
        <taxon>Philodinida</taxon>
        <taxon>Philodinidae</taxon>
        <taxon>Rotaria</taxon>
    </lineage>
</organism>
<dbReference type="AlphaFoldDB" id="A0A8S3J5D8"/>
<feature type="coiled-coil region" evidence="1">
    <location>
        <begin position="82"/>
        <end position="116"/>
    </location>
</feature>
<gene>
    <name evidence="2" type="ORF">SMN809_LOCUS78551</name>
</gene>
<feature type="non-terminal residue" evidence="2">
    <location>
        <position position="1"/>
    </location>
</feature>
<reference evidence="2" key="1">
    <citation type="submission" date="2021-02" db="EMBL/GenBank/DDBJ databases">
        <authorList>
            <person name="Nowell W R."/>
        </authorList>
    </citation>
    <scope>NUCLEOTIDE SEQUENCE</scope>
</reference>
<dbReference type="EMBL" id="CAJOBI010340130">
    <property type="protein sequence ID" value="CAF5211665.1"/>
    <property type="molecule type" value="Genomic_DNA"/>
</dbReference>
<dbReference type="Proteomes" id="UP000676336">
    <property type="component" value="Unassembled WGS sequence"/>
</dbReference>
<comment type="caution">
    <text evidence="2">The sequence shown here is derived from an EMBL/GenBank/DDBJ whole genome shotgun (WGS) entry which is preliminary data.</text>
</comment>
<evidence type="ECO:0000313" key="2">
    <source>
        <dbReference type="EMBL" id="CAF5211665.1"/>
    </source>
</evidence>
<proteinExistence type="predicted"/>
<name>A0A8S3J5D8_9BILA</name>
<keyword evidence="1" id="KW-0175">Coiled coil</keyword>
<sequence length="141" mass="16555">MSNIDNVQERLVFVTSTCAQYLNITNYYSPTNWKMLGAYLRYIFYQIRTLKKSNIRQLLMRCDNSAPSPVREIIREVPSQSRTDYSGEMADFRTALQRLREELDRIRKLIQDLTNKGNLSAQDIETLKKLVQQLDQTKADK</sequence>
<accession>A0A8S3J5D8</accession>
<protein>
    <submittedName>
        <fullName evidence="2">Uncharacterized protein</fullName>
    </submittedName>
</protein>
<evidence type="ECO:0000313" key="3">
    <source>
        <dbReference type="Proteomes" id="UP000676336"/>
    </source>
</evidence>